<reference evidence="1" key="1">
    <citation type="submission" date="2023-03" db="EMBL/GenBank/DDBJ databases">
        <title>Massive genome expansion in bonnet fungi (Mycena s.s.) driven by repeated elements and novel gene families across ecological guilds.</title>
        <authorList>
            <consortium name="Lawrence Berkeley National Laboratory"/>
            <person name="Harder C.B."/>
            <person name="Miyauchi S."/>
            <person name="Viragh M."/>
            <person name="Kuo A."/>
            <person name="Thoen E."/>
            <person name="Andreopoulos B."/>
            <person name="Lu D."/>
            <person name="Skrede I."/>
            <person name="Drula E."/>
            <person name="Henrissat B."/>
            <person name="Morin E."/>
            <person name="Kohler A."/>
            <person name="Barry K."/>
            <person name="LaButti K."/>
            <person name="Morin E."/>
            <person name="Salamov A."/>
            <person name="Lipzen A."/>
            <person name="Mereny Z."/>
            <person name="Hegedus B."/>
            <person name="Baldrian P."/>
            <person name="Stursova M."/>
            <person name="Weitz H."/>
            <person name="Taylor A."/>
            <person name="Grigoriev I.V."/>
            <person name="Nagy L.G."/>
            <person name="Martin F."/>
            <person name="Kauserud H."/>
        </authorList>
    </citation>
    <scope>NUCLEOTIDE SEQUENCE</scope>
    <source>
        <strain evidence="1">CBHHK188m</strain>
    </source>
</reference>
<organism evidence="1 2">
    <name type="scientific">Mycena maculata</name>
    <dbReference type="NCBI Taxonomy" id="230809"/>
    <lineage>
        <taxon>Eukaryota</taxon>
        <taxon>Fungi</taxon>
        <taxon>Dikarya</taxon>
        <taxon>Basidiomycota</taxon>
        <taxon>Agaricomycotina</taxon>
        <taxon>Agaricomycetes</taxon>
        <taxon>Agaricomycetidae</taxon>
        <taxon>Agaricales</taxon>
        <taxon>Marasmiineae</taxon>
        <taxon>Mycenaceae</taxon>
        <taxon>Mycena</taxon>
    </lineage>
</organism>
<accession>A0AAD7MPR6</accession>
<dbReference type="Proteomes" id="UP001215280">
    <property type="component" value="Unassembled WGS sequence"/>
</dbReference>
<dbReference type="AlphaFoldDB" id="A0AAD7MPR6"/>
<sequence length="135" mass="15458">MLLYSEEKYKYIHCKISQSVQYVPVPVSASLRTNLRYGLHRHLYSGLTRFTAMCQQELFGNLHQGCGCFDVIYPGNRYDCGQPDCGLSSAHAHRAYCRCPKVPTESRRIINLFRPMCDRHKAAQWDAAVGRQGSR</sequence>
<proteinExistence type="predicted"/>
<protein>
    <submittedName>
        <fullName evidence="1">Uncharacterized protein</fullName>
    </submittedName>
</protein>
<gene>
    <name evidence="1" type="ORF">DFH07DRAFT_231531</name>
</gene>
<evidence type="ECO:0000313" key="1">
    <source>
        <dbReference type="EMBL" id="KAJ7727293.1"/>
    </source>
</evidence>
<name>A0AAD7MPR6_9AGAR</name>
<keyword evidence="2" id="KW-1185">Reference proteome</keyword>
<comment type="caution">
    <text evidence="1">The sequence shown here is derived from an EMBL/GenBank/DDBJ whole genome shotgun (WGS) entry which is preliminary data.</text>
</comment>
<evidence type="ECO:0000313" key="2">
    <source>
        <dbReference type="Proteomes" id="UP001215280"/>
    </source>
</evidence>
<dbReference type="EMBL" id="JARJLG010000213">
    <property type="protein sequence ID" value="KAJ7727293.1"/>
    <property type="molecule type" value="Genomic_DNA"/>
</dbReference>